<dbReference type="AlphaFoldDB" id="A0A1F5ZN62"/>
<gene>
    <name evidence="2" type="ORF">A2773_03795</name>
</gene>
<evidence type="ECO:0000313" key="2">
    <source>
        <dbReference type="EMBL" id="OGG13878.1"/>
    </source>
</evidence>
<sequence length="605" mass="66947">MIFTAKTTKIIGSVEGKYLSLGSFENDSILLLEIRILEEFTPLDGQNLFTEILSKLKSSEKSLSSLKKIISSYGDRKEIITLTAGMIVDDILYLANSGEGTALLKRNNRVVKLLDKGENVSGVLKQGDLLMITSDSFNKIISKDIQKEIILQNSFSQIPEKLEPLLISSPDSSGSIALIIQFTQAYSQAPLPEVIIPPTQRTNPPPRNRTNLKETILSRLNLANLIEKDDYPASDTEVKSKKTLATIAIILILLLVASIFLSISKGVSKEKLDNYNKNIDLVSHKLDEADSLIDLNPLRARTLLSDSRAILISLEDFPDDTDESKNIQKLLSRLKDQEFAATKVYKLTDVPLYFDTTLLRKDGSGSSLAIYEDTIAILDSKNKVIYTLSASSKQSQILAGASIVKDAKLITIHGDQIYILNSESVASIDLTSKASKVVIKKDDSWGQVGAIAAFAGNIYLLDKGSDQIGKYIRTDEGFSQKYNYLTEDIRPDLENTPNMSIDGSIWLVSKGEITKFTQGRFDNFKPQGLLGNISASALIFTNDESKKVYVLDPNKGSIIVLAKDGNYEATYEWPQLKKSTSFVVTEKEKKIFILLGSKIYAIELK</sequence>
<name>A0A1F5ZN62_9BACT</name>
<feature type="transmembrane region" description="Helical" evidence="1">
    <location>
        <begin position="244"/>
        <end position="263"/>
    </location>
</feature>
<organism evidence="2 3">
    <name type="scientific">Candidatus Gottesmanbacteria bacterium RIFCSPHIGHO2_01_FULL_39_10</name>
    <dbReference type="NCBI Taxonomy" id="1798375"/>
    <lineage>
        <taxon>Bacteria</taxon>
        <taxon>Candidatus Gottesmaniibacteriota</taxon>
    </lineage>
</organism>
<keyword evidence="1" id="KW-0472">Membrane</keyword>
<dbReference type="SUPFAM" id="SSF63825">
    <property type="entry name" value="YWTD domain"/>
    <property type="match status" value="1"/>
</dbReference>
<comment type="caution">
    <text evidence="2">The sequence shown here is derived from an EMBL/GenBank/DDBJ whole genome shotgun (WGS) entry which is preliminary data.</text>
</comment>
<keyword evidence="1" id="KW-0812">Transmembrane</keyword>
<dbReference type="InterPro" id="IPR011042">
    <property type="entry name" value="6-blade_b-propeller_TolB-like"/>
</dbReference>
<accession>A0A1F5ZN62</accession>
<reference evidence="2 3" key="1">
    <citation type="journal article" date="2016" name="Nat. Commun.">
        <title>Thousands of microbial genomes shed light on interconnected biogeochemical processes in an aquifer system.</title>
        <authorList>
            <person name="Anantharaman K."/>
            <person name="Brown C.T."/>
            <person name="Hug L.A."/>
            <person name="Sharon I."/>
            <person name="Castelle C.J."/>
            <person name="Probst A.J."/>
            <person name="Thomas B.C."/>
            <person name="Singh A."/>
            <person name="Wilkins M.J."/>
            <person name="Karaoz U."/>
            <person name="Brodie E.L."/>
            <person name="Williams K.H."/>
            <person name="Hubbard S.S."/>
            <person name="Banfield J.F."/>
        </authorList>
    </citation>
    <scope>NUCLEOTIDE SEQUENCE [LARGE SCALE GENOMIC DNA]</scope>
</reference>
<evidence type="ECO:0000313" key="3">
    <source>
        <dbReference type="Proteomes" id="UP000177383"/>
    </source>
</evidence>
<dbReference type="EMBL" id="MFJE01000033">
    <property type="protein sequence ID" value="OGG13878.1"/>
    <property type="molecule type" value="Genomic_DNA"/>
</dbReference>
<dbReference type="Gene3D" id="2.120.10.30">
    <property type="entry name" value="TolB, C-terminal domain"/>
    <property type="match status" value="1"/>
</dbReference>
<evidence type="ECO:0000256" key="1">
    <source>
        <dbReference type="SAM" id="Phobius"/>
    </source>
</evidence>
<proteinExistence type="predicted"/>
<dbReference type="STRING" id="1798375.A2773_03795"/>
<protein>
    <submittedName>
        <fullName evidence="2">Uncharacterized protein</fullName>
    </submittedName>
</protein>
<dbReference type="Proteomes" id="UP000177383">
    <property type="component" value="Unassembled WGS sequence"/>
</dbReference>
<keyword evidence="1" id="KW-1133">Transmembrane helix</keyword>